<keyword evidence="10" id="KW-1185">Reference proteome</keyword>
<evidence type="ECO:0000313" key="10">
    <source>
        <dbReference type="Proteomes" id="UP001357452"/>
    </source>
</evidence>
<dbReference type="EMBL" id="JAZGLY010000008">
    <property type="protein sequence ID" value="MEE6188112.1"/>
    <property type="molecule type" value="Genomic_DNA"/>
</dbReference>
<evidence type="ECO:0000256" key="3">
    <source>
        <dbReference type="ARBA" id="ARBA00022989"/>
    </source>
</evidence>
<organism evidence="9 10">
    <name type="scientific">Niabella digestorum</name>
    <dbReference type="NCBI Taxonomy" id="3117701"/>
    <lineage>
        <taxon>Bacteria</taxon>
        <taxon>Pseudomonadati</taxon>
        <taxon>Bacteroidota</taxon>
        <taxon>Chitinophagia</taxon>
        <taxon>Chitinophagales</taxon>
        <taxon>Chitinophagaceae</taxon>
        <taxon>Niabella</taxon>
    </lineage>
</organism>
<proteinExistence type="predicted"/>
<dbReference type="InterPro" id="IPR006694">
    <property type="entry name" value="Fatty_acid_hydroxylase"/>
</dbReference>
<gene>
    <name evidence="9" type="ORF">V2H41_12600</name>
</gene>
<name>A0ABU7RJI4_9BACT</name>
<keyword evidence="6 7" id="KW-0472">Membrane</keyword>
<comment type="subcellular location">
    <subcellularLocation>
        <location evidence="1">Endomembrane system</location>
        <topology evidence="1">Multi-pass membrane protein</topology>
    </subcellularLocation>
</comment>
<keyword evidence="4" id="KW-0560">Oxidoreductase</keyword>
<dbReference type="RefSeq" id="WP_330975514.1">
    <property type="nucleotide sequence ID" value="NZ_JAZGLY010000008.1"/>
</dbReference>
<feature type="transmembrane region" description="Helical" evidence="7">
    <location>
        <begin position="47"/>
        <end position="71"/>
    </location>
</feature>
<evidence type="ECO:0000259" key="8">
    <source>
        <dbReference type="Pfam" id="PF04116"/>
    </source>
</evidence>
<comment type="caution">
    <text evidence="9">The sequence shown here is derived from an EMBL/GenBank/DDBJ whole genome shotgun (WGS) entry which is preliminary data.</text>
</comment>
<dbReference type="InterPro" id="IPR051689">
    <property type="entry name" value="Sterol_desaturase/TMEM195"/>
</dbReference>
<evidence type="ECO:0000256" key="4">
    <source>
        <dbReference type="ARBA" id="ARBA00023002"/>
    </source>
</evidence>
<keyword evidence="5" id="KW-0443">Lipid metabolism</keyword>
<keyword evidence="3 7" id="KW-1133">Transmembrane helix</keyword>
<feature type="transmembrane region" description="Helical" evidence="7">
    <location>
        <begin position="7"/>
        <end position="27"/>
    </location>
</feature>
<dbReference type="PANTHER" id="PTHR21624">
    <property type="entry name" value="STEROL DESATURASE-RELATED PROTEIN"/>
    <property type="match status" value="1"/>
</dbReference>
<evidence type="ECO:0000256" key="6">
    <source>
        <dbReference type="ARBA" id="ARBA00023136"/>
    </source>
</evidence>
<dbReference type="Pfam" id="PF04116">
    <property type="entry name" value="FA_hydroxylase"/>
    <property type="match status" value="1"/>
</dbReference>
<keyword evidence="2 7" id="KW-0812">Transmembrane</keyword>
<evidence type="ECO:0000256" key="5">
    <source>
        <dbReference type="ARBA" id="ARBA00023098"/>
    </source>
</evidence>
<sequence>MSIAREQLLILLSTPLYIIVIGLEILLSHLRKQDTYSLKDTLQNLYLMALNSGIDLLFRTIYIGVILTFFYEHRLVEPIANPILYWVILLLFEDFMYYWLHRVDHYCRLFWATHFTHHSSSKFNLTVGFRSSVLEPLYRFIYFIPIAWLGFQPIDIVFIYSATQIWGILVHTEKINKMGVLEHILVTPSHHRVHHGSNPKYLDKNMGMFLIIWDKLFGTFQEELPAEKYQPIQYGLTKPMEKEDPVNLVLYEWKNIYKDVTQKNLTFKQRLGYIFGPPGWSHDGSRQTSEELRLQEEAQLKQHQHE</sequence>
<reference evidence="9 10" key="1">
    <citation type="submission" date="2024-01" db="EMBL/GenBank/DDBJ databases">
        <title>Niabella digestum sp. nov., isolated from waste digestion system.</title>
        <authorList>
            <person name="Zhang L."/>
        </authorList>
    </citation>
    <scope>NUCLEOTIDE SEQUENCE [LARGE SCALE GENOMIC DNA]</scope>
    <source>
        <strain evidence="9 10">A18</strain>
    </source>
</reference>
<feature type="domain" description="Fatty acid hydroxylase" evidence="8">
    <location>
        <begin position="86"/>
        <end position="219"/>
    </location>
</feature>
<dbReference type="PANTHER" id="PTHR21624:SF1">
    <property type="entry name" value="ALKYLGLYCEROL MONOOXYGENASE"/>
    <property type="match status" value="1"/>
</dbReference>
<dbReference type="Proteomes" id="UP001357452">
    <property type="component" value="Unassembled WGS sequence"/>
</dbReference>
<evidence type="ECO:0000313" key="9">
    <source>
        <dbReference type="EMBL" id="MEE6188112.1"/>
    </source>
</evidence>
<feature type="transmembrane region" description="Helical" evidence="7">
    <location>
        <begin position="140"/>
        <end position="169"/>
    </location>
</feature>
<evidence type="ECO:0000256" key="7">
    <source>
        <dbReference type="SAM" id="Phobius"/>
    </source>
</evidence>
<evidence type="ECO:0000256" key="1">
    <source>
        <dbReference type="ARBA" id="ARBA00004127"/>
    </source>
</evidence>
<protein>
    <submittedName>
        <fullName evidence="9">Sterol desaturase family protein</fullName>
    </submittedName>
</protein>
<accession>A0ABU7RJI4</accession>
<evidence type="ECO:0000256" key="2">
    <source>
        <dbReference type="ARBA" id="ARBA00022692"/>
    </source>
</evidence>
<feature type="transmembrane region" description="Helical" evidence="7">
    <location>
        <begin position="83"/>
        <end position="100"/>
    </location>
</feature>